<keyword evidence="3" id="KW-0349">Heme</keyword>
<sequence>MLSKTTTFFPTAAAIKAGEASTQYNDAIDWTEDVAKGCSYNPAISQLLLSMAAIHTSVDMLTQVLLDIPAQSDLVRALREEIIIVTRDS</sequence>
<comment type="cofactor">
    <cofactor evidence="1">
        <name>heme</name>
        <dbReference type="ChEBI" id="CHEBI:30413"/>
    </cofactor>
</comment>
<keyword evidence="5" id="KW-0560">Oxidoreductase</keyword>
<dbReference type="GO" id="GO:0019748">
    <property type="term" value="P:secondary metabolic process"/>
    <property type="evidence" value="ECO:0007669"/>
    <property type="project" value="UniProtKB-ARBA"/>
</dbReference>
<accession>W6Q0W0</accession>
<protein>
    <submittedName>
        <fullName evidence="8">Genomic scaffold, ProqFM164S02</fullName>
    </submittedName>
</protein>
<proteinExistence type="inferred from homology"/>
<dbReference type="STRING" id="1365484.W6Q0W0"/>
<evidence type="ECO:0000256" key="6">
    <source>
        <dbReference type="ARBA" id="ARBA00023004"/>
    </source>
</evidence>
<dbReference type="AlphaFoldDB" id="W6Q0W0"/>
<evidence type="ECO:0000256" key="2">
    <source>
        <dbReference type="ARBA" id="ARBA00010617"/>
    </source>
</evidence>
<reference evidence="8" key="1">
    <citation type="journal article" date="2014" name="Nat. Commun.">
        <title>Multiple recent horizontal transfers of a large genomic region in cheese making fungi.</title>
        <authorList>
            <person name="Cheeseman K."/>
            <person name="Ropars J."/>
            <person name="Renault P."/>
            <person name="Dupont J."/>
            <person name="Gouzy J."/>
            <person name="Branca A."/>
            <person name="Abraham A.L."/>
            <person name="Ceppi M."/>
            <person name="Conseiller E."/>
            <person name="Debuchy R."/>
            <person name="Malagnac F."/>
            <person name="Goarin A."/>
            <person name="Silar P."/>
            <person name="Lacoste S."/>
            <person name="Sallet E."/>
            <person name="Bensimon A."/>
            <person name="Giraud T."/>
            <person name="Brygoo Y."/>
        </authorList>
    </citation>
    <scope>NUCLEOTIDE SEQUENCE [LARGE SCALE GENOMIC DNA]</scope>
    <source>
        <strain evidence="8">FM164</strain>
    </source>
</reference>
<keyword evidence="7" id="KW-0503">Monooxygenase</keyword>
<evidence type="ECO:0000313" key="9">
    <source>
        <dbReference type="Proteomes" id="UP000030686"/>
    </source>
</evidence>
<organism evidence="8 9">
    <name type="scientific">Penicillium roqueforti (strain FM164)</name>
    <dbReference type="NCBI Taxonomy" id="1365484"/>
    <lineage>
        <taxon>Eukaryota</taxon>
        <taxon>Fungi</taxon>
        <taxon>Dikarya</taxon>
        <taxon>Ascomycota</taxon>
        <taxon>Pezizomycotina</taxon>
        <taxon>Eurotiomycetes</taxon>
        <taxon>Eurotiomycetidae</taxon>
        <taxon>Eurotiales</taxon>
        <taxon>Aspergillaceae</taxon>
        <taxon>Penicillium</taxon>
    </lineage>
</organism>
<dbReference type="GO" id="GO:0046872">
    <property type="term" value="F:metal ion binding"/>
    <property type="evidence" value="ECO:0007669"/>
    <property type="project" value="UniProtKB-KW"/>
</dbReference>
<dbReference type="EMBL" id="HG792016">
    <property type="protein sequence ID" value="CDM29940.1"/>
    <property type="molecule type" value="Genomic_DNA"/>
</dbReference>
<evidence type="ECO:0000256" key="5">
    <source>
        <dbReference type="ARBA" id="ARBA00023002"/>
    </source>
</evidence>
<dbReference type="Proteomes" id="UP000030686">
    <property type="component" value="Unassembled WGS sequence"/>
</dbReference>
<keyword evidence="9" id="KW-1185">Reference proteome</keyword>
<name>W6Q0W0_PENRF</name>
<keyword evidence="4" id="KW-0479">Metal-binding</keyword>
<dbReference type="PANTHER" id="PTHR46206">
    <property type="entry name" value="CYTOCHROME P450"/>
    <property type="match status" value="1"/>
</dbReference>
<dbReference type="PANTHER" id="PTHR46206:SF2">
    <property type="entry name" value="CYTOCHROME P450 MONOOXYGENASE AUSG-RELATED"/>
    <property type="match status" value="1"/>
</dbReference>
<gene>
    <name evidence="8" type="ORF">PROQFM164_S02g000089</name>
</gene>
<evidence type="ECO:0000256" key="7">
    <source>
        <dbReference type="ARBA" id="ARBA00023033"/>
    </source>
</evidence>
<evidence type="ECO:0000256" key="3">
    <source>
        <dbReference type="ARBA" id="ARBA00022617"/>
    </source>
</evidence>
<dbReference type="GO" id="GO:0004497">
    <property type="term" value="F:monooxygenase activity"/>
    <property type="evidence" value="ECO:0007669"/>
    <property type="project" value="UniProtKB-KW"/>
</dbReference>
<evidence type="ECO:0000313" key="8">
    <source>
        <dbReference type="EMBL" id="CDM29940.1"/>
    </source>
</evidence>
<comment type="similarity">
    <text evidence="2">Belongs to the cytochrome P450 family.</text>
</comment>
<dbReference type="OrthoDB" id="1844152at2759"/>
<evidence type="ECO:0000256" key="1">
    <source>
        <dbReference type="ARBA" id="ARBA00001971"/>
    </source>
</evidence>
<evidence type="ECO:0000256" key="4">
    <source>
        <dbReference type="ARBA" id="ARBA00022723"/>
    </source>
</evidence>
<keyword evidence="6" id="KW-0408">Iron</keyword>